<dbReference type="Pfam" id="PF13347">
    <property type="entry name" value="MFS_2"/>
    <property type="match status" value="1"/>
</dbReference>
<dbReference type="GO" id="GO:0016020">
    <property type="term" value="C:membrane"/>
    <property type="evidence" value="ECO:0007669"/>
    <property type="project" value="UniProtKB-SubCell"/>
</dbReference>
<sequence length="404" mass="45717">MILMIWSALNTLTGYFHNSRADCCAHHYGSVLYGAPLYEIAFLLPWFPWKYYLEGDWLSGLHLMVSLCAFDSTLTLVQQAQCILLAEIFTSQESRLQFIKINQVASLVGSPSILFCGLISDNLENLPRFQPVAIVIAVLAVASLFTGVYHLRNFAPQRSLEKNLSESEQYLPWTSVISLMRQILTQKNLRLFLIMNFFQVFHLTFFSNFMMIFAENLIPRDVLPSSLRSIMYGAGFICPQCLVLISQSWLKKFGYYKIILISFYLKGTASVVMLLLGQQSYFFLTLCLTIIMVIVQASFCLLHLPLADMIDADLLKFNRQSPLSTMVFGINALFTKPAQALAPVMILSRLNHFGYGNSNKSSIVELHDAMFNLICLVPLGIALIQILVWNLFSVKSKTDSTEMP</sequence>
<dbReference type="InterPro" id="IPR036259">
    <property type="entry name" value="MFS_trans_sf"/>
</dbReference>
<dbReference type="InterPro" id="IPR040035">
    <property type="entry name" value="TMEM180"/>
</dbReference>
<evidence type="ECO:0000313" key="3">
    <source>
        <dbReference type="EMBL" id="KAG8513514.1"/>
    </source>
</evidence>
<dbReference type="FunFam" id="1.20.1250.20:FF:000380">
    <property type="entry name" value="Transmembrane protein 180"/>
    <property type="match status" value="1"/>
</dbReference>
<dbReference type="Proteomes" id="UP000700334">
    <property type="component" value="Unassembled WGS sequence"/>
</dbReference>
<gene>
    <name evidence="3" type="ORF">J0S82_012827</name>
</gene>
<protein>
    <submittedName>
        <fullName evidence="3">Transmembrane protein 180</fullName>
    </submittedName>
</protein>
<feature type="transmembrane region" description="Helical" evidence="2">
    <location>
        <begin position="325"/>
        <end position="350"/>
    </location>
</feature>
<dbReference type="AlphaFoldDB" id="A0A8J6AL46"/>
<name>A0A8J6AL46_GALPY</name>
<accession>A0A8J6AL46</accession>
<dbReference type="SUPFAM" id="SSF103473">
    <property type="entry name" value="MFS general substrate transporter"/>
    <property type="match status" value="1"/>
</dbReference>
<keyword evidence="2 3" id="KW-0812">Transmembrane</keyword>
<dbReference type="PANTHER" id="PTHR28658">
    <property type="entry name" value="TRANSMEMBRANE PROTEIN 180"/>
    <property type="match status" value="1"/>
</dbReference>
<evidence type="ECO:0000256" key="1">
    <source>
        <dbReference type="ARBA" id="ARBA00004141"/>
    </source>
</evidence>
<dbReference type="EMBL" id="JAGFMF010011768">
    <property type="protein sequence ID" value="KAG8513514.1"/>
    <property type="molecule type" value="Genomic_DNA"/>
</dbReference>
<feature type="transmembrane region" description="Helical" evidence="2">
    <location>
        <begin position="226"/>
        <end position="246"/>
    </location>
</feature>
<feature type="transmembrane region" description="Helical" evidence="2">
    <location>
        <begin position="282"/>
        <end position="304"/>
    </location>
</feature>
<dbReference type="Gene3D" id="1.20.1250.20">
    <property type="entry name" value="MFS general substrate transporter like domains"/>
    <property type="match status" value="1"/>
</dbReference>
<reference evidence="3" key="1">
    <citation type="journal article" date="2021" name="Evol. Appl.">
        <title>The genome of the Pyrenean desman and the effects of bottlenecks and inbreeding on the genomic landscape of an endangered species.</title>
        <authorList>
            <person name="Escoda L."/>
            <person name="Castresana J."/>
        </authorList>
    </citation>
    <scope>NUCLEOTIDE SEQUENCE</scope>
    <source>
        <strain evidence="3">IBE-C5619</strain>
    </source>
</reference>
<feature type="transmembrane region" description="Helical" evidence="2">
    <location>
        <begin position="370"/>
        <end position="392"/>
    </location>
</feature>
<feature type="transmembrane region" description="Helical" evidence="2">
    <location>
        <begin position="132"/>
        <end position="151"/>
    </location>
</feature>
<dbReference type="PANTHER" id="PTHR28658:SF1">
    <property type="entry name" value="MAJOR FACILITATOR SUPERFAMILY DOMAIN CONTAINING 13B"/>
    <property type="match status" value="1"/>
</dbReference>
<comment type="subcellular location">
    <subcellularLocation>
        <location evidence="1">Membrane</location>
        <topology evidence="1">Multi-pass membrane protein</topology>
    </subcellularLocation>
</comment>
<keyword evidence="2" id="KW-1133">Transmembrane helix</keyword>
<evidence type="ECO:0000313" key="4">
    <source>
        <dbReference type="Proteomes" id="UP000700334"/>
    </source>
</evidence>
<proteinExistence type="predicted"/>
<keyword evidence="4" id="KW-1185">Reference proteome</keyword>
<feature type="transmembrane region" description="Helical" evidence="2">
    <location>
        <begin position="191"/>
        <end position="214"/>
    </location>
</feature>
<feature type="transmembrane region" description="Helical" evidence="2">
    <location>
        <begin position="258"/>
        <end position="276"/>
    </location>
</feature>
<dbReference type="OrthoDB" id="62987at2759"/>
<evidence type="ECO:0000256" key="2">
    <source>
        <dbReference type="SAM" id="Phobius"/>
    </source>
</evidence>
<comment type="caution">
    <text evidence="3">The sequence shown here is derived from an EMBL/GenBank/DDBJ whole genome shotgun (WGS) entry which is preliminary data.</text>
</comment>
<organism evidence="3 4">
    <name type="scientific">Galemys pyrenaicus</name>
    <name type="common">Iberian desman</name>
    <name type="synonym">Pyrenean desman</name>
    <dbReference type="NCBI Taxonomy" id="202257"/>
    <lineage>
        <taxon>Eukaryota</taxon>
        <taxon>Metazoa</taxon>
        <taxon>Chordata</taxon>
        <taxon>Craniata</taxon>
        <taxon>Vertebrata</taxon>
        <taxon>Euteleostomi</taxon>
        <taxon>Mammalia</taxon>
        <taxon>Eutheria</taxon>
        <taxon>Laurasiatheria</taxon>
        <taxon>Eulipotyphla</taxon>
        <taxon>Talpidae</taxon>
        <taxon>Galemys</taxon>
    </lineage>
</organism>
<keyword evidence="2" id="KW-0472">Membrane</keyword>